<comment type="subcellular location">
    <subcellularLocation>
        <location evidence="2 15">Cytoplasm</location>
    </subcellularLocation>
</comment>
<dbReference type="GO" id="GO:0032264">
    <property type="term" value="P:IMP salvage"/>
    <property type="evidence" value="ECO:0007669"/>
    <property type="project" value="UniProtKB-UniPathway"/>
</dbReference>
<dbReference type="GO" id="GO:0006166">
    <property type="term" value="P:purine ribonucleoside salvage"/>
    <property type="evidence" value="ECO:0007669"/>
    <property type="project" value="UniProtKB-KW"/>
</dbReference>
<dbReference type="GO" id="GO:0046100">
    <property type="term" value="P:hypoxanthine metabolic process"/>
    <property type="evidence" value="ECO:0007669"/>
    <property type="project" value="TreeGrafter"/>
</dbReference>
<evidence type="ECO:0000256" key="15">
    <source>
        <dbReference type="RuleBase" id="RU364099"/>
    </source>
</evidence>
<keyword evidence="7 15" id="KW-0328">Glycosyltransferase</keyword>
<evidence type="ECO:0000256" key="14">
    <source>
        <dbReference type="ARBA" id="ARBA00049402"/>
    </source>
</evidence>
<evidence type="ECO:0000313" key="18">
    <source>
        <dbReference type="Proteomes" id="UP000240608"/>
    </source>
</evidence>
<organism evidence="17 18">
    <name type="scientific">Marivirga lumbricoides</name>
    <dbReference type="NCBI Taxonomy" id="1046115"/>
    <lineage>
        <taxon>Bacteria</taxon>
        <taxon>Pseudomonadati</taxon>
        <taxon>Bacteroidota</taxon>
        <taxon>Cytophagia</taxon>
        <taxon>Cytophagales</taxon>
        <taxon>Marivirgaceae</taxon>
        <taxon>Marivirga</taxon>
    </lineage>
</organism>
<dbReference type="SUPFAM" id="SSF53271">
    <property type="entry name" value="PRTase-like"/>
    <property type="match status" value="1"/>
</dbReference>
<sequence length="175" mass="19890">MIEIFDKSFIPYIKEEDIITRVKELGEQLDTDYADKNPLMISVLNGAFIFSADLIRSMKIPTEITFIRVASYEELQSTGKVKEVLGLKENVFNRDIILMEDIVDTGETLEHLLKMFETLGPKSISVVSLLHKPAAQIKSKKPDYVGFEIPPKFVLGYGLDYNGLGRELRDLYQLA</sequence>
<evidence type="ECO:0000256" key="12">
    <source>
        <dbReference type="ARBA" id="ARBA00022842"/>
    </source>
</evidence>
<dbReference type="GO" id="GO:0005829">
    <property type="term" value="C:cytosol"/>
    <property type="evidence" value="ECO:0007669"/>
    <property type="project" value="TreeGrafter"/>
</dbReference>
<dbReference type="NCBIfam" id="TIGR01203">
    <property type="entry name" value="HGPRTase"/>
    <property type="match status" value="1"/>
</dbReference>
<evidence type="ECO:0000256" key="9">
    <source>
        <dbReference type="ARBA" id="ARBA00022723"/>
    </source>
</evidence>
<comment type="caution">
    <text evidence="17">The sequence shown here is derived from an EMBL/GenBank/DDBJ whole genome shotgun (WGS) entry which is preliminary data.</text>
</comment>
<comment type="cofactor">
    <cofactor evidence="1 15">
        <name>Mg(2+)</name>
        <dbReference type="ChEBI" id="CHEBI:18420"/>
    </cofactor>
</comment>
<dbReference type="GO" id="GO:0006178">
    <property type="term" value="P:guanine salvage"/>
    <property type="evidence" value="ECO:0007669"/>
    <property type="project" value="TreeGrafter"/>
</dbReference>
<evidence type="ECO:0000256" key="2">
    <source>
        <dbReference type="ARBA" id="ARBA00004496"/>
    </source>
</evidence>
<dbReference type="GO" id="GO:0052657">
    <property type="term" value="F:guanine phosphoribosyltransferase activity"/>
    <property type="evidence" value="ECO:0007669"/>
    <property type="project" value="RHEA"/>
</dbReference>
<dbReference type="EMBL" id="PYVU01000051">
    <property type="protein sequence ID" value="PTB96433.1"/>
    <property type="molecule type" value="Genomic_DNA"/>
</dbReference>
<evidence type="ECO:0000256" key="11">
    <source>
        <dbReference type="ARBA" id="ARBA00022741"/>
    </source>
</evidence>
<keyword evidence="11 15" id="KW-0547">Nucleotide-binding</keyword>
<evidence type="ECO:0000256" key="3">
    <source>
        <dbReference type="ARBA" id="ARBA00004669"/>
    </source>
</evidence>
<dbReference type="InterPro" id="IPR005904">
    <property type="entry name" value="Hxn_phspho_trans"/>
</dbReference>
<evidence type="ECO:0000256" key="6">
    <source>
        <dbReference type="ARBA" id="ARBA00022490"/>
    </source>
</evidence>
<dbReference type="GO" id="GO:0032263">
    <property type="term" value="P:GMP salvage"/>
    <property type="evidence" value="ECO:0007669"/>
    <property type="project" value="TreeGrafter"/>
</dbReference>
<dbReference type="Gene3D" id="3.40.50.2020">
    <property type="match status" value="1"/>
</dbReference>
<dbReference type="InterPro" id="IPR029057">
    <property type="entry name" value="PRTase-like"/>
</dbReference>
<evidence type="ECO:0000256" key="1">
    <source>
        <dbReference type="ARBA" id="ARBA00001946"/>
    </source>
</evidence>
<comment type="catalytic activity">
    <reaction evidence="14">
        <text>IMP + diphosphate = hypoxanthine + 5-phospho-alpha-D-ribose 1-diphosphate</text>
        <dbReference type="Rhea" id="RHEA:17973"/>
        <dbReference type="ChEBI" id="CHEBI:17368"/>
        <dbReference type="ChEBI" id="CHEBI:33019"/>
        <dbReference type="ChEBI" id="CHEBI:58017"/>
        <dbReference type="ChEBI" id="CHEBI:58053"/>
        <dbReference type="EC" id="2.4.2.8"/>
    </reaction>
    <physiologicalReaction direction="right-to-left" evidence="14">
        <dbReference type="Rhea" id="RHEA:17975"/>
    </physiologicalReaction>
</comment>
<dbReference type="Pfam" id="PF00156">
    <property type="entry name" value="Pribosyltran"/>
    <property type="match status" value="1"/>
</dbReference>
<feature type="domain" description="Phosphoribosyltransferase" evidence="16">
    <location>
        <begin position="17"/>
        <end position="161"/>
    </location>
</feature>
<evidence type="ECO:0000256" key="10">
    <source>
        <dbReference type="ARBA" id="ARBA00022726"/>
    </source>
</evidence>
<reference evidence="17 18" key="1">
    <citation type="submission" date="2018-03" db="EMBL/GenBank/DDBJ databases">
        <title>Cross-interface Injection: A General Nanoliter Liquid Handling Method Applied to Single Cells Genome Amplification Automated Nanoliter Liquid Handling Applied to Single Cell Multiple Displacement Amplification.</title>
        <authorList>
            <person name="Yun J."/>
            <person name="Xu P."/>
            <person name="Xu J."/>
            <person name="Dai X."/>
            <person name="Wang Y."/>
            <person name="Zheng X."/>
            <person name="Cao C."/>
            <person name="Yi Q."/>
            <person name="Zhu Y."/>
            <person name="Wang L."/>
            <person name="Dong Z."/>
            <person name="Huang Y."/>
            <person name="Huang L."/>
            <person name="Du W."/>
        </authorList>
    </citation>
    <scope>NUCLEOTIDE SEQUENCE [LARGE SCALE GENOMIC DNA]</scope>
    <source>
        <strain evidence="17 18">Z-D1-2</strain>
    </source>
</reference>
<dbReference type="InterPro" id="IPR000836">
    <property type="entry name" value="PRTase_dom"/>
</dbReference>
<dbReference type="GO" id="GO:0000166">
    <property type="term" value="F:nucleotide binding"/>
    <property type="evidence" value="ECO:0007669"/>
    <property type="project" value="UniProtKB-KW"/>
</dbReference>
<dbReference type="AlphaFoldDB" id="A0A2T4DRK0"/>
<dbReference type="PANTHER" id="PTHR43340">
    <property type="entry name" value="HYPOXANTHINE-GUANINE PHOSPHORIBOSYLTRANSFERASE"/>
    <property type="match status" value="1"/>
</dbReference>
<keyword evidence="8 15" id="KW-0808">Transferase</keyword>
<dbReference type="Proteomes" id="UP000240608">
    <property type="component" value="Unassembled WGS sequence"/>
</dbReference>
<keyword evidence="6 15" id="KW-0963">Cytoplasm</keyword>
<evidence type="ECO:0000256" key="7">
    <source>
        <dbReference type="ARBA" id="ARBA00022676"/>
    </source>
</evidence>
<keyword evidence="10 15" id="KW-0660">Purine salvage</keyword>
<proteinExistence type="inferred from homology"/>
<comment type="similarity">
    <text evidence="4 15">Belongs to the purine/pyrimidine phosphoribosyltransferase family.</text>
</comment>
<comment type="pathway">
    <text evidence="3 15">Purine metabolism; IMP biosynthesis via salvage pathway; IMP from hypoxanthine: step 1/1.</text>
</comment>
<dbReference type="GO" id="GO:0000287">
    <property type="term" value="F:magnesium ion binding"/>
    <property type="evidence" value="ECO:0007669"/>
    <property type="project" value="TreeGrafter"/>
</dbReference>
<evidence type="ECO:0000259" key="16">
    <source>
        <dbReference type="Pfam" id="PF00156"/>
    </source>
</evidence>
<dbReference type="EC" id="2.4.2.8" evidence="5 15"/>
<evidence type="ECO:0000256" key="5">
    <source>
        <dbReference type="ARBA" id="ARBA00011895"/>
    </source>
</evidence>
<evidence type="ECO:0000256" key="13">
    <source>
        <dbReference type="ARBA" id="ARBA00048811"/>
    </source>
</evidence>
<keyword evidence="12 15" id="KW-0460">Magnesium</keyword>
<accession>A0A2T4DRK0</accession>
<protein>
    <recommendedName>
        <fullName evidence="5 15">Hypoxanthine phosphoribosyltransferase</fullName>
        <ecNumber evidence="5 15">2.4.2.8</ecNumber>
    </recommendedName>
</protein>
<dbReference type="PANTHER" id="PTHR43340:SF1">
    <property type="entry name" value="HYPOXANTHINE PHOSPHORIBOSYLTRANSFERASE"/>
    <property type="match status" value="1"/>
</dbReference>
<evidence type="ECO:0000313" key="17">
    <source>
        <dbReference type="EMBL" id="PTB96433.1"/>
    </source>
</evidence>
<evidence type="ECO:0000256" key="4">
    <source>
        <dbReference type="ARBA" id="ARBA00008391"/>
    </source>
</evidence>
<gene>
    <name evidence="17" type="primary">hpt</name>
    <name evidence="17" type="ORF">C9994_07335</name>
</gene>
<evidence type="ECO:0000256" key="8">
    <source>
        <dbReference type="ARBA" id="ARBA00022679"/>
    </source>
</evidence>
<dbReference type="UniPathway" id="UPA00591">
    <property type="reaction ID" value="UER00648"/>
</dbReference>
<dbReference type="CDD" id="cd06223">
    <property type="entry name" value="PRTases_typeI"/>
    <property type="match status" value="1"/>
</dbReference>
<comment type="catalytic activity">
    <reaction evidence="13">
        <text>GMP + diphosphate = guanine + 5-phospho-alpha-D-ribose 1-diphosphate</text>
        <dbReference type="Rhea" id="RHEA:25424"/>
        <dbReference type="ChEBI" id="CHEBI:16235"/>
        <dbReference type="ChEBI" id="CHEBI:33019"/>
        <dbReference type="ChEBI" id="CHEBI:58017"/>
        <dbReference type="ChEBI" id="CHEBI:58115"/>
        <dbReference type="EC" id="2.4.2.8"/>
    </reaction>
    <physiologicalReaction direction="right-to-left" evidence="13">
        <dbReference type="Rhea" id="RHEA:25426"/>
    </physiologicalReaction>
</comment>
<dbReference type="GO" id="GO:0004422">
    <property type="term" value="F:hypoxanthine phosphoribosyltransferase activity"/>
    <property type="evidence" value="ECO:0007669"/>
    <property type="project" value="InterPro"/>
</dbReference>
<keyword evidence="9 15" id="KW-0479">Metal-binding</keyword>
<dbReference type="InterPro" id="IPR050408">
    <property type="entry name" value="HGPRT"/>
</dbReference>
<name>A0A2T4DRK0_9BACT</name>